<dbReference type="Proteomes" id="UP000249304">
    <property type="component" value="Unassembled WGS sequence"/>
</dbReference>
<comment type="subcellular location">
    <subcellularLocation>
        <location evidence="1">Cell inner membrane</location>
        <topology evidence="1">Multi-pass membrane protein</topology>
    </subcellularLocation>
</comment>
<dbReference type="GO" id="GO:0005886">
    <property type="term" value="C:plasma membrane"/>
    <property type="evidence" value="ECO:0007669"/>
    <property type="project" value="UniProtKB-SubCell"/>
</dbReference>
<dbReference type="GO" id="GO:0022857">
    <property type="term" value="F:transmembrane transporter activity"/>
    <property type="evidence" value="ECO:0007669"/>
    <property type="project" value="InterPro"/>
</dbReference>
<feature type="transmembrane region" description="Helical" evidence="6">
    <location>
        <begin position="62"/>
        <end position="82"/>
    </location>
</feature>
<name>A0A2W2EPN7_9ACTN</name>
<feature type="transmembrane region" description="Helical" evidence="6">
    <location>
        <begin position="258"/>
        <end position="280"/>
    </location>
</feature>
<dbReference type="PANTHER" id="PTHR23501">
    <property type="entry name" value="MAJOR FACILITATOR SUPERFAMILY"/>
    <property type="match status" value="1"/>
</dbReference>
<feature type="transmembrane region" description="Helical" evidence="6">
    <location>
        <begin position="151"/>
        <end position="174"/>
    </location>
</feature>
<feature type="transmembrane region" description="Helical" evidence="6">
    <location>
        <begin position="319"/>
        <end position="336"/>
    </location>
</feature>
<keyword evidence="5 6" id="KW-0472">Membrane</keyword>
<feature type="transmembrane region" description="Helical" evidence="6">
    <location>
        <begin position="219"/>
        <end position="237"/>
    </location>
</feature>
<dbReference type="InterPro" id="IPR011701">
    <property type="entry name" value="MFS"/>
</dbReference>
<evidence type="ECO:0000256" key="5">
    <source>
        <dbReference type="ARBA" id="ARBA00023136"/>
    </source>
</evidence>
<keyword evidence="9" id="KW-1185">Reference proteome</keyword>
<feature type="transmembrane region" description="Helical" evidence="6">
    <location>
        <begin position="414"/>
        <end position="431"/>
    </location>
</feature>
<feature type="domain" description="Major facilitator superfamily (MFS) profile" evidence="7">
    <location>
        <begin position="1"/>
        <end position="437"/>
    </location>
</feature>
<dbReference type="Gene3D" id="1.20.1720.10">
    <property type="entry name" value="Multidrug resistance protein D"/>
    <property type="match status" value="1"/>
</dbReference>
<dbReference type="PANTHER" id="PTHR23501:SF191">
    <property type="entry name" value="VACUOLAR BASIC AMINO ACID TRANSPORTER 4"/>
    <property type="match status" value="1"/>
</dbReference>
<proteinExistence type="predicted"/>
<feature type="transmembrane region" description="Helical" evidence="6">
    <location>
        <begin position="121"/>
        <end position="139"/>
    </location>
</feature>
<evidence type="ECO:0000313" key="8">
    <source>
        <dbReference type="EMBL" id="PZG18545.1"/>
    </source>
</evidence>
<evidence type="ECO:0000259" key="7">
    <source>
        <dbReference type="PROSITE" id="PS50850"/>
    </source>
</evidence>
<dbReference type="OrthoDB" id="3281800at2"/>
<feature type="transmembrane region" description="Helical" evidence="6">
    <location>
        <begin position="194"/>
        <end position="213"/>
    </location>
</feature>
<evidence type="ECO:0000256" key="4">
    <source>
        <dbReference type="ARBA" id="ARBA00022989"/>
    </source>
</evidence>
<sequence length="449" mass="46625">MILGSVLNPINSSMLAVALIPIGRDFGASPSQTAWLITGLYLATAVGQPVIGRLVDSFGPRLLYLTGTALVGVAGLIGVLAPELWVLIVSRVLLGFGTSAAYPASMFLLRSESDRTGLRSPSGVLAALSISNQVVSVLGPPLGGLLVGAGGWHLIFAVNVPLSVACLVLGTLYLPRASAVGTDLSAARSERIDVAGMALFAGTLTAFMFVLMGPEVTRLPLLVVLTAVGAAFVVRELRTASPFLDLRVLAGNLPLLTTYVRQFLAFVTSYAFMFGFTQWLEEGRSLSPSAAGMVLLPMSAAAILVTAITGRRAEVRGKLLAGSLVQVAGTALMLLIGPQTPIWALVLIATVIGVPQGLNGLANQNALYAQADPARMGSSAGLLRTFMYLGALAASAANAAFYRHGATTAGLHELAWLLVGVSAVFLVVTLADRSLRRVGHLGKATTPER</sequence>
<feature type="transmembrane region" description="Helical" evidence="6">
    <location>
        <begin position="34"/>
        <end position="55"/>
    </location>
</feature>
<protein>
    <submittedName>
        <fullName evidence="8">MFS transporter</fullName>
    </submittedName>
</protein>
<keyword evidence="2" id="KW-0813">Transport</keyword>
<evidence type="ECO:0000256" key="3">
    <source>
        <dbReference type="ARBA" id="ARBA00022692"/>
    </source>
</evidence>
<organism evidence="8 9">
    <name type="scientific">Nonomuraea aridisoli</name>
    <dbReference type="NCBI Taxonomy" id="2070368"/>
    <lineage>
        <taxon>Bacteria</taxon>
        <taxon>Bacillati</taxon>
        <taxon>Actinomycetota</taxon>
        <taxon>Actinomycetes</taxon>
        <taxon>Streptosporangiales</taxon>
        <taxon>Streptosporangiaceae</taxon>
        <taxon>Nonomuraea</taxon>
    </lineage>
</organism>
<keyword evidence="3 6" id="KW-0812">Transmembrane</keyword>
<dbReference type="EMBL" id="POUD01000051">
    <property type="protein sequence ID" value="PZG18545.1"/>
    <property type="molecule type" value="Genomic_DNA"/>
</dbReference>
<evidence type="ECO:0000256" key="2">
    <source>
        <dbReference type="ARBA" id="ARBA00022448"/>
    </source>
</evidence>
<dbReference type="Gene3D" id="1.20.1250.20">
    <property type="entry name" value="MFS general substrate transporter like domains"/>
    <property type="match status" value="1"/>
</dbReference>
<accession>A0A2W2EPN7</accession>
<dbReference type="AlphaFoldDB" id="A0A2W2EPN7"/>
<dbReference type="InterPro" id="IPR036259">
    <property type="entry name" value="MFS_trans_sf"/>
</dbReference>
<evidence type="ECO:0000256" key="1">
    <source>
        <dbReference type="ARBA" id="ARBA00004429"/>
    </source>
</evidence>
<feature type="transmembrane region" description="Helical" evidence="6">
    <location>
        <begin position="286"/>
        <end position="307"/>
    </location>
</feature>
<evidence type="ECO:0000256" key="6">
    <source>
        <dbReference type="SAM" id="Phobius"/>
    </source>
</evidence>
<feature type="transmembrane region" description="Helical" evidence="6">
    <location>
        <begin position="88"/>
        <end position="109"/>
    </location>
</feature>
<dbReference type="PROSITE" id="PS50850">
    <property type="entry name" value="MFS"/>
    <property type="match status" value="1"/>
</dbReference>
<gene>
    <name evidence="8" type="ORF">C1J01_14735</name>
</gene>
<feature type="transmembrane region" description="Helical" evidence="6">
    <location>
        <begin position="382"/>
        <end position="402"/>
    </location>
</feature>
<keyword evidence="4 6" id="KW-1133">Transmembrane helix</keyword>
<comment type="caution">
    <text evidence="8">The sequence shown here is derived from an EMBL/GenBank/DDBJ whole genome shotgun (WGS) entry which is preliminary data.</text>
</comment>
<evidence type="ECO:0000313" key="9">
    <source>
        <dbReference type="Proteomes" id="UP000249304"/>
    </source>
</evidence>
<dbReference type="InterPro" id="IPR020846">
    <property type="entry name" value="MFS_dom"/>
</dbReference>
<feature type="transmembrane region" description="Helical" evidence="6">
    <location>
        <begin position="342"/>
        <end position="361"/>
    </location>
</feature>
<dbReference type="SUPFAM" id="SSF103473">
    <property type="entry name" value="MFS general substrate transporter"/>
    <property type="match status" value="1"/>
</dbReference>
<reference evidence="8 9" key="1">
    <citation type="submission" date="2018-01" db="EMBL/GenBank/DDBJ databases">
        <title>Draft genome sequence of Nonomuraea sp. KC333.</title>
        <authorList>
            <person name="Sahin N."/>
            <person name="Saygin H."/>
            <person name="Ay H."/>
        </authorList>
    </citation>
    <scope>NUCLEOTIDE SEQUENCE [LARGE SCALE GENOMIC DNA]</scope>
    <source>
        <strain evidence="8 9">KC333</strain>
    </source>
</reference>
<dbReference type="Pfam" id="PF07690">
    <property type="entry name" value="MFS_1"/>
    <property type="match status" value="1"/>
</dbReference>